<organism evidence="2 3">
    <name type="scientific">Plectus sambesii</name>
    <dbReference type="NCBI Taxonomy" id="2011161"/>
    <lineage>
        <taxon>Eukaryota</taxon>
        <taxon>Metazoa</taxon>
        <taxon>Ecdysozoa</taxon>
        <taxon>Nematoda</taxon>
        <taxon>Chromadorea</taxon>
        <taxon>Plectida</taxon>
        <taxon>Plectina</taxon>
        <taxon>Plectoidea</taxon>
        <taxon>Plectidae</taxon>
        <taxon>Plectus</taxon>
    </lineage>
</organism>
<dbReference type="AlphaFoldDB" id="A0A914VJC8"/>
<feature type="region of interest" description="Disordered" evidence="1">
    <location>
        <begin position="129"/>
        <end position="169"/>
    </location>
</feature>
<evidence type="ECO:0000256" key="1">
    <source>
        <dbReference type="SAM" id="MobiDB-lite"/>
    </source>
</evidence>
<accession>A0A914VJC8</accession>
<sequence>EDVCSAPTQSHTITATEEKRGCLSLSVPVFEMAHLCTYQPDFISVYCRLSTFLDHFTLILQSMLRRTLKDEEIRLYKEQMDALNIFQQRLDDIWKSARWITNVASNARDRHINCGLPLGVLFAYSEVPETTSDNPEEAQSDHSDPDVAEDNSDVGYHSDQSIDKAGSSAPIPIVPSVSVQAAIANPTYDFPNVAENSASVNSNSMYVNLQSTGGSNAWCSTPT</sequence>
<evidence type="ECO:0000313" key="2">
    <source>
        <dbReference type="Proteomes" id="UP000887566"/>
    </source>
</evidence>
<keyword evidence="2" id="KW-1185">Reference proteome</keyword>
<dbReference type="Proteomes" id="UP000887566">
    <property type="component" value="Unplaced"/>
</dbReference>
<evidence type="ECO:0000313" key="3">
    <source>
        <dbReference type="WBParaSite" id="PSAMB.scaffold20376size732.g38059.t1"/>
    </source>
</evidence>
<dbReference type="PANTHER" id="PTHR21437">
    <property type="entry name" value="WIDE AWAKE"/>
    <property type="match status" value="1"/>
</dbReference>
<dbReference type="GO" id="GO:0061172">
    <property type="term" value="P:regulation of establishment of bipolar cell polarity"/>
    <property type="evidence" value="ECO:0007669"/>
    <property type="project" value="TreeGrafter"/>
</dbReference>
<protein>
    <submittedName>
        <fullName evidence="3">Uncharacterized protein</fullName>
    </submittedName>
</protein>
<dbReference type="InterPro" id="IPR039269">
    <property type="entry name" value="ANKFN1"/>
</dbReference>
<reference evidence="3" key="1">
    <citation type="submission" date="2022-11" db="UniProtKB">
        <authorList>
            <consortium name="WormBaseParasite"/>
        </authorList>
    </citation>
    <scope>IDENTIFICATION</scope>
</reference>
<dbReference type="WBParaSite" id="PSAMB.scaffold20376size732.g38059.t1">
    <property type="protein sequence ID" value="PSAMB.scaffold20376size732.g38059.t1"/>
    <property type="gene ID" value="PSAMB.scaffold20376size732.g38059"/>
</dbReference>
<name>A0A914VJC8_9BILA</name>
<dbReference type="PANTHER" id="PTHR21437:SF1">
    <property type="entry name" value="WIDE AWAKE"/>
    <property type="match status" value="1"/>
</dbReference>
<dbReference type="GO" id="GO:0005819">
    <property type="term" value="C:spindle"/>
    <property type="evidence" value="ECO:0007669"/>
    <property type="project" value="TreeGrafter"/>
</dbReference>
<proteinExistence type="predicted"/>
<dbReference type="GO" id="GO:0000132">
    <property type="term" value="P:establishment of mitotic spindle orientation"/>
    <property type="evidence" value="ECO:0007669"/>
    <property type="project" value="TreeGrafter"/>
</dbReference>